<name>K6WE03_9ACTN</name>
<dbReference type="AlphaFoldDB" id="K6WE03"/>
<accession>K6WE03</accession>
<keyword evidence="2" id="KW-1185">Reference proteome</keyword>
<proteinExistence type="predicted"/>
<dbReference type="eggNOG" id="COG1233">
    <property type="taxonomic scope" value="Bacteria"/>
</dbReference>
<sequence length="109" mass="11201">MNPTAPIHPMRPIHPPGIEGLRILRVAHPGTWAAAGLPAGTPFGAAHTRSQTGPLRTPNRWPATTNLIPAGAGTIPGVGIPPVLVSGRLAAKRVVGAVESGPGRRRIGR</sequence>
<protein>
    <submittedName>
        <fullName evidence="1">Phytoene dehydrogenase</fullName>
    </submittedName>
</protein>
<reference evidence="1 2" key="1">
    <citation type="submission" date="2012-08" db="EMBL/GenBank/DDBJ databases">
        <title>Whole genome shotgun sequence of Gordonia rhizosphera NBRC 16068.</title>
        <authorList>
            <person name="Takarada H."/>
            <person name="Isaki S."/>
            <person name="Hosoyama A."/>
            <person name="Tsuchikane K."/>
            <person name="Katsumata H."/>
            <person name="Baba S."/>
            <person name="Ohji S."/>
            <person name="Yamazaki S."/>
            <person name="Fujita N."/>
        </authorList>
    </citation>
    <scope>NUCLEOTIDE SEQUENCE [LARGE SCALE GENOMIC DNA]</scope>
    <source>
        <strain evidence="1 2">NBRC 16068</strain>
    </source>
</reference>
<comment type="caution">
    <text evidence="1">The sequence shown here is derived from an EMBL/GenBank/DDBJ whole genome shotgun (WGS) entry which is preliminary data.</text>
</comment>
<evidence type="ECO:0000313" key="2">
    <source>
        <dbReference type="Proteomes" id="UP000008363"/>
    </source>
</evidence>
<gene>
    <name evidence="1" type="primary">crtI</name>
    <name evidence="1" type="ORF">GORHZ_102_00390</name>
</gene>
<dbReference type="EMBL" id="BAHC01000102">
    <property type="protein sequence ID" value="GAB90412.1"/>
    <property type="molecule type" value="Genomic_DNA"/>
</dbReference>
<dbReference type="Proteomes" id="UP000008363">
    <property type="component" value="Unassembled WGS sequence"/>
</dbReference>
<dbReference type="STRING" id="1108045.GORHZ_102_00390"/>
<organism evidence="1 2">
    <name type="scientific">Gordonia rhizosphera NBRC 16068</name>
    <dbReference type="NCBI Taxonomy" id="1108045"/>
    <lineage>
        <taxon>Bacteria</taxon>
        <taxon>Bacillati</taxon>
        <taxon>Actinomycetota</taxon>
        <taxon>Actinomycetes</taxon>
        <taxon>Mycobacteriales</taxon>
        <taxon>Gordoniaceae</taxon>
        <taxon>Gordonia</taxon>
    </lineage>
</organism>
<evidence type="ECO:0000313" key="1">
    <source>
        <dbReference type="EMBL" id="GAB90412.1"/>
    </source>
</evidence>